<keyword evidence="5" id="KW-0460">Magnesium</keyword>
<sequence length="326" mass="34492">MDDATPQTGELVVAGGEHIPPLLRAIEQRLRAEAVGYGAPLAQYGEATIAAGGKRLRPLLLLLCAGPPANELQSEALVRAGAAIELVHSATLVHDDVLDEADLRRGKPTIVSLAGREAAVATGDLLFARAFATITESGNPRSVELLSDACSALARGELLQRADGWNTEIGRDRYLQRCELKTARLFEAACAIGTNVAGQPPELAPFGRAIGIAFQVLDDVLDVSGPAERTGKQRGTDLLDGTVTLPLIIAREIDPTIERLELRGIDSAAAAESLCDRIAASGALEQARAFALKLVDDAKLGLPAELDDRRRQSLELVADSVVARYS</sequence>
<dbReference type="InterPro" id="IPR008949">
    <property type="entry name" value="Isoprenoid_synthase_dom_sf"/>
</dbReference>
<evidence type="ECO:0000256" key="5">
    <source>
        <dbReference type="ARBA" id="ARBA00022842"/>
    </source>
</evidence>
<keyword evidence="4" id="KW-0479">Metal-binding</keyword>
<dbReference type="PANTHER" id="PTHR12001:SF69">
    <property type="entry name" value="ALL TRANS-POLYPRENYL-DIPHOSPHATE SYNTHASE PDSS1"/>
    <property type="match status" value="1"/>
</dbReference>
<comment type="similarity">
    <text evidence="2">Belongs to the FPP/GGPP synthase family.</text>
</comment>
<dbReference type="PROSITE" id="PS00723">
    <property type="entry name" value="POLYPRENYL_SYNTHASE_1"/>
    <property type="match status" value="1"/>
</dbReference>
<dbReference type="Pfam" id="PF00348">
    <property type="entry name" value="polyprenyl_synt"/>
    <property type="match status" value="1"/>
</dbReference>
<dbReference type="GO" id="GO:0008299">
    <property type="term" value="P:isoprenoid biosynthetic process"/>
    <property type="evidence" value="ECO:0007669"/>
    <property type="project" value="InterPro"/>
</dbReference>
<dbReference type="SFLD" id="SFLDS00005">
    <property type="entry name" value="Isoprenoid_Synthase_Type_I"/>
    <property type="match status" value="1"/>
</dbReference>
<dbReference type="PANTHER" id="PTHR12001">
    <property type="entry name" value="GERANYLGERANYL PYROPHOSPHATE SYNTHASE"/>
    <property type="match status" value="1"/>
</dbReference>
<dbReference type="GO" id="GO:0004659">
    <property type="term" value="F:prenyltransferase activity"/>
    <property type="evidence" value="ECO:0007669"/>
    <property type="project" value="InterPro"/>
</dbReference>
<evidence type="ECO:0000313" key="6">
    <source>
        <dbReference type="EMBL" id="CAB4337538.1"/>
    </source>
</evidence>
<evidence type="ECO:0000256" key="1">
    <source>
        <dbReference type="ARBA" id="ARBA00001946"/>
    </source>
</evidence>
<dbReference type="InterPro" id="IPR033749">
    <property type="entry name" value="Polyprenyl_synt_CS"/>
</dbReference>
<dbReference type="GO" id="GO:0046872">
    <property type="term" value="F:metal ion binding"/>
    <property type="evidence" value="ECO:0007669"/>
    <property type="project" value="UniProtKB-KW"/>
</dbReference>
<dbReference type="EMBL" id="CAESAO010000014">
    <property type="protein sequence ID" value="CAB4337538.1"/>
    <property type="molecule type" value="Genomic_DNA"/>
</dbReference>
<keyword evidence="3" id="KW-0808">Transferase</keyword>
<dbReference type="InterPro" id="IPR000092">
    <property type="entry name" value="Polyprenyl_synt"/>
</dbReference>
<name>A0A6J5Z7U3_9ZZZZ</name>
<dbReference type="CDD" id="cd00685">
    <property type="entry name" value="Trans_IPPS_HT"/>
    <property type="match status" value="1"/>
</dbReference>
<evidence type="ECO:0000256" key="4">
    <source>
        <dbReference type="ARBA" id="ARBA00022723"/>
    </source>
</evidence>
<reference evidence="6" key="1">
    <citation type="submission" date="2020-05" db="EMBL/GenBank/DDBJ databases">
        <authorList>
            <person name="Chiriac C."/>
            <person name="Salcher M."/>
            <person name="Ghai R."/>
            <person name="Kavagutti S V."/>
        </authorList>
    </citation>
    <scope>NUCLEOTIDE SEQUENCE</scope>
</reference>
<comment type="cofactor">
    <cofactor evidence="1">
        <name>Mg(2+)</name>
        <dbReference type="ChEBI" id="CHEBI:18420"/>
    </cofactor>
</comment>
<protein>
    <submittedName>
        <fullName evidence="6">Unannotated protein</fullName>
    </submittedName>
</protein>
<dbReference type="PROSITE" id="PS00444">
    <property type="entry name" value="POLYPRENYL_SYNTHASE_2"/>
    <property type="match status" value="1"/>
</dbReference>
<organism evidence="6">
    <name type="scientific">freshwater metagenome</name>
    <dbReference type="NCBI Taxonomy" id="449393"/>
    <lineage>
        <taxon>unclassified sequences</taxon>
        <taxon>metagenomes</taxon>
        <taxon>ecological metagenomes</taxon>
    </lineage>
</organism>
<evidence type="ECO:0000256" key="3">
    <source>
        <dbReference type="ARBA" id="ARBA00022679"/>
    </source>
</evidence>
<dbReference type="SUPFAM" id="SSF48576">
    <property type="entry name" value="Terpenoid synthases"/>
    <property type="match status" value="1"/>
</dbReference>
<dbReference type="Gene3D" id="1.10.600.10">
    <property type="entry name" value="Farnesyl Diphosphate Synthase"/>
    <property type="match status" value="1"/>
</dbReference>
<gene>
    <name evidence="6" type="ORF">UFOPK3522_00304</name>
</gene>
<accession>A0A6J5Z7U3</accession>
<proteinExistence type="inferred from homology"/>
<dbReference type="AlphaFoldDB" id="A0A6J5Z7U3"/>
<evidence type="ECO:0000256" key="2">
    <source>
        <dbReference type="ARBA" id="ARBA00006706"/>
    </source>
</evidence>